<gene>
    <name evidence="9" type="ORF">Q8W30_06470</name>
</gene>
<keyword evidence="7 8" id="KW-0472">Membrane</keyword>
<keyword evidence="3" id="KW-0813">Transport</keyword>
<evidence type="ECO:0000256" key="4">
    <source>
        <dbReference type="ARBA" id="ARBA00022475"/>
    </source>
</evidence>
<dbReference type="InterPro" id="IPR000522">
    <property type="entry name" value="ABC_transptr_permease_BtuC"/>
</dbReference>
<feature type="transmembrane region" description="Helical" evidence="8">
    <location>
        <begin position="146"/>
        <end position="169"/>
    </location>
</feature>
<feature type="transmembrane region" description="Helical" evidence="8">
    <location>
        <begin position="309"/>
        <end position="327"/>
    </location>
</feature>
<sequence length="334" mass="35198">MRFTRSAFLWSVSAALVVIIGGVALHAGSVWIPISAWWDTSDIMHRILVELRLPRAILVLLCGALLSVSGAVIQSLFRNPLADPGLIGVSGGAAFAAVLWQVLGAPLIDHPLADLLGLPLSAFLGGVLVTAVVMRLSSAGQGLSVVVMLLMGIAVNATATAGIAVLKYASDTMTLRQVTFWLMGNVQQANWSQIALLVALAIGLVPIIIRSARMLNVLLLGSEQALLLGVNVPVLQWRLIISVALLVGAVVSCVGLIGFVGLVVPHIVRVLVGVDNRRVLPMSLLAGGLFLLIADVLSRTLMVPGELPIGLITSLIGGPFFMALILWRHKGRAR</sequence>
<dbReference type="SUPFAM" id="SSF81345">
    <property type="entry name" value="ABC transporter involved in vitamin B12 uptake, BtuC"/>
    <property type="match status" value="1"/>
</dbReference>
<evidence type="ECO:0000256" key="7">
    <source>
        <dbReference type="ARBA" id="ARBA00023136"/>
    </source>
</evidence>
<feature type="transmembrane region" description="Helical" evidence="8">
    <location>
        <begin position="52"/>
        <end position="73"/>
    </location>
</feature>
<dbReference type="CDD" id="cd06550">
    <property type="entry name" value="TM_ABC_iron-siderophores_like"/>
    <property type="match status" value="1"/>
</dbReference>
<keyword evidence="4" id="KW-1003">Cell membrane</keyword>
<comment type="similarity">
    <text evidence="2">Belongs to the binding-protein-dependent transport system permease family. FecCD subfamily.</text>
</comment>
<feature type="transmembrane region" description="Helical" evidence="8">
    <location>
        <begin position="216"/>
        <end position="234"/>
    </location>
</feature>
<organism evidence="9 10">
    <name type="scientific">Neptunomonas phycophila</name>
    <dbReference type="NCBI Taxonomy" id="1572645"/>
    <lineage>
        <taxon>Bacteria</taxon>
        <taxon>Pseudomonadati</taxon>
        <taxon>Pseudomonadota</taxon>
        <taxon>Gammaproteobacteria</taxon>
        <taxon>Oceanospirillales</taxon>
        <taxon>Oceanospirillaceae</taxon>
        <taxon>Neptunomonas</taxon>
    </lineage>
</organism>
<feature type="transmembrane region" description="Helical" evidence="8">
    <location>
        <begin position="279"/>
        <end position="297"/>
    </location>
</feature>
<evidence type="ECO:0000256" key="6">
    <source>
        <dbReference type="ARBA" id="ARBA00022989"/>
    </source>
</evidence>
<evidence type="ECO:0000256" key="1">
    <source>
        <dbReference type="ARBA" id="ARBA00004651"/>
    </source>
</evidence>
<evidence type="ECO:0000256" key="5">
    <source>
        <dbReference type="ARBA" id="ARBA00022692"/>
    </source>
</evidence>
<dbReference type="PANTHER" id="PTHR30472:SF25">
    <property type="entry name" value="ABC TRANSPORTER PERMEASE PROTEIN MJ0876-RELATED"/>
    <property type="match status" value="1"/>
</dbReference>
<evidence type="ECO:0000313" key="9">
    <source>
        <dbReference type="EMBL" id="MDP2522214.1"/>
    </source>
</evidence>
<proteinExistence type="inferred from homology"/>
<evidence type="ECO:0000256" key="3">
    <source>
        <dbReference type="ARBA" id="ARBA00022448"/>
    </source>
</evidence>
<name>A0ABT9ET21_9GAMM</name>
<evidence type="ECO:0000256" key="8">
    <source>
        <dbReference type="SAM" id="Phobius"/>
    </source>
</evidence>
<dbReference type="EMBL" id="JAUYVO010000004">
    <property type="protein sequence ID" value="MDP2522214.1"/>
    <property type="molecule type" value="Genomic_DNA"/>
</dbReference>
<comment type="caution">
    <text evidence="9">The sequence shown here is derived from an EMBL/GenBank/DDBJ whole genome shotgun (WGS) entry which is preliminary data.</text>
</comment>
<evidence type="ECO:0000256" key="2">
    <source>
        <dbReference type="ARBA" id="ARBA00007935"/>
    </source>
</evidence>
<accession>A0ABT9ET21</accession>
<feature type="transmembrane region" description="Helical" evidence="8">
    <location>
        <begin position="85"/>
        <end position="103"/>
    </location>
</feature>
<dbReference type="Gene3D" id="1.10.3470.10">
    <property type="entry name" value="ABC transporter involved in vitamin B12 uptake, BtuC"/>
    <property type="match status" value="1"/>
</dbReference>
<dbReference type="RefSeq" id="WP_305450442.1">
    <property type="nucleotide sequence ID" value="NZ_JAUYVO010000004.1"/>
</dbReference>
<feature type="transmembrane region" description="Helical" evidence="8">
    <location>
        <begin position="240"/>
        <end position="267"/>
    </location>
</feature>
<keyword evidence="5 8" id="KW-0812">Transmembrane</keyword>
<feature type="transmembrane region" description="Helical" evidence="8">
    <location>
        <begin position="115"/>
        <end position="134"/>
    </location>
</feature>
<keyword evidence="6 8" id="KW-1133">Transmembrane helix</keyword>
<comment type="subcellular location">
    <subcellularLocation>
        <location evidence="1">Cell membrane</location>
        <topology evidence="1">Multi-pass membrane protein</topology>
    </subcellularLocation>
</comment>
<evidence type="ECO:0000313" key="10">
    <source>
        <dbReference type="Proteomes" id="UP001177341"/>
    </source>
</evidence>
<protein>
    <submittedName>
        <fullName evidence="9">Iron ABC transporter permease</fullName>
    </submittedName>
</protein>
<feature type="transmembrane region" description="Helical" evidence="8">
    <location>
        <begin position="189"/>
        <end position="209"/>
    </location>
</feature>
<dbReference type="PANTHER" id="PTHR30472">
    <property type="entry name" value="FERRIC ENTEROBACTIN TRANSPORT SYSTEM PERMEASE PROTEIN"/>
    <property type="match status" value="1"/>
</dbReference>
<feature type="transmembrane region" description="Helical" evidence="8">
    <location>
        <begin position="7"/>
        <end position="32"/>
    </location>
</feature>
<keyword evidence="10" id="KW-1185">Reference proteome</keyword>
<reference evidence="9" key="1">
    <citation type="submission" date="2023-07" db="EMBL/GenBank/DDBJ databases">
        <title>Genome content predicts the carbon catabolic preferences of heterotrophic bacteria.</title>
        <authorList>
            <person name="Gralka M."/>
        </authorList>
    </citation>
    <scope>NUCLEOTIDE SEQUENCE</scope>
    <source>
        <strain evidence="9">5G01</strain>
    </source>
</reference>
<dbReference type="InterPro" id="IPR037294">
    <property type="entry name" value="ABC_BtuC-like"/>
</dbReference>
<dbReference type="Proteomes" id="UP001177341">
    <property type="component" value="Unassembled WGS sequence"/>
</dbReference>
<dbReference type="Pfam" id="PF01032">
    <property type="entry name" value="FecCD"/>
    <property type="match status" value="1"/>
</dbReference>